<dbReference type="OrthoDB" id="4377499at2759"/>
<feature type="compositionally biased region" description="Polar residues" evidence="1">
    <location>
        <begin position="29"/>
        <end position="48"/>
    </location>
</feature>
<feature type="compositionally biased region" description="Basic and acidic residues" evidence="1">
    <location>
        <begin position="697"/>
        <end position="717"/>
    </location>
</feature>
<dbReference type="Proteomes" id="UP000177622">
    <property type="component" value="Unassembled WGS sequence"/>
</dbReference>
<feature type="region of interest" description="Disordered" evidence="1">
    <location>
        <begin position="543"/>
        <end position="585"/>
    </location>
</feature>
<sequence>MGSKRRRSVSTGGSRKKPKAAELPRAPTPQGTLNPSPSSGPQVESGSPTVPIHPVGPQDRSIFFISGRKGEQAQQTMDDILETQRDSPSAPTPQYDSRTRRAHQNREGLQAPPMNVKTRLQVQKELEAAQAEARAERERATAAAETESSSNWKPGRRAIDDLLDPLPLTPAEMEAQAEYRVLHPSANILPRSIFGMHPFGPNQDGLPVGTLRTDDIYADPDCSAEEKMTYRRVVCVNLDNSATVRWGATDYNIHGMPPPRGSVGDETKKKSKKVEVTNKVDFFEEYEWEFRTWTLHNKLLWARKEKIYNWMDSIWHMEWATGWGSAKEMTNDNGQREQWIRRSARIRNDSYTIPFFTDEQMGDDPDKKRLKLIDRMDGAQFKFLPDIAESNKRALQNKTFGSWTHLQERAFHFKRTAEYMQAICSEFDLRYGSTSFNLRTVQSYTRAGGDPKKSLQKLVSPNLLQEPRTQQILGVLSNPIKLEGNNVAMSFTRKDEMAKQKILTNLETAQLPRSDAENDIRWRDRNRLSRVLGPAVGRVVLRSGYLPTTKEEDQEGDETSMQQDSEDNGHEGEVSNHSEEEAQSEERVILLSDTEEGPVSTDEEDSSEYEPHPAFEELRISPIRGFDPANVTPETSDWLAYHEVKGIGLQEYEWLRAQGVTAQVAAFRLDSNQAGREITELNREESIRQHNQVHAILENDKDASSPGRRDTIREGKKPAKPTSPTLSHRKAETSKSAKGINPNTVETPKPPPSAGHSALETSPSDPHLESSQIGSILGSLIDRQDQQDMAIRSIKDLLEGHFRNS</sequence>
<feature type="compositionally biased region" description="Basic residues" evidence="1">
    <location>
        <begin position="1"/>
        <end position="18"/>
    </location>
</feature>
<evidence type="ECO:0000313" key="3">
    <source>
        <dbReference type="Proteomes" id="UP000177622"/>
    </source>
</evidence>
<name>A0A1F5LL06_PENAI</name>
<comment type="caution">
    <text evidence="2">The sequence shown here is derived from an EMBL/GenBank/DDBJ whole genome shotgun (WGS) entry which is preliminary data.</text>
</comment>
<organism evidence="2 3">
    <name type="scientific">Penicillium arizonense</name>
    <dbReference type="NCBI Taxonomy" id="1835702"/>
    <lineage>
        <taxon>Eukaryota</taxon>
        <taxon>Fungi</taxon>
        <taxon>Dikarya</taxon>
        <taxon>Ascomycota</taxon>
        <taxon>Pezizomycotina</taxon>
        <taxon>Eurotiomycetes</taxon>
        <taxon>Eurotiomycetidae</taxon>
        <taxon>Eurotiales</taxon>
        <taxon>Aspergillaceae</taxon>
        <taxon>Penicillium</taxon>
    </lineage>
</organism>
<feature type="compositionally biased region" description="Basic and acidic residues" evidence="1">
    <location>
        <begin position="122"/>
        <end position="140"/>
    </location>
</feature>
<accession>A0A1F5LL06</accession>
<feature type="compositionally biased region" description="Basic and acidic residues" evidence="1">
    <location>
        <begin position="567"/>
        <end position="585"/>
    </location>
</feature>
<dbReference type="EMBL" id="LXJU01000007">
    <property type="protein sequence ID" value="OGE53786.1"/>
    <property type="molecule type" value="Genomic_DNA"/>
</dbReference>
<feature type="region of interest" description="Disordered" evidence="1">
    <location>
        <begin position="1"/>
        <end position="156"/>
    </location>
</feature>
<protein>
    <submittedName>
        <fullName evidence="2">Uncharacterized protein</fullName>
    </submittedName>
</protein>
<keyword evidence="3" id="KW-1185">Reference proteome</keyword>
<gene>
    <name evidence="2" type="ORF">PENARI_c007G05323</name>
</gene>
<proteinExistence type="predicted"/>
<feature type="compositionally biased region" description="Polar residues" evidence="1">
    <location>
        <begin position="86"/>
        <end position="96"/>
    </location>
</feature>
<dbReference type="RefSeq" id="XP_022489223.1">
    <property type="nucleotide sequence ID" value="XM_022630937.1"/>
</dbReference>
<evidence type="ECO:0000313" key="2">
    <source>
        <dbReference type="EMBL" id="OGE53786.1"/>
    </source>
</evidence>
<reference evidence="2 3" key="1">
    <citation type="journal article" date="2016" name="Sci. Rep.">
        <title>Penicillium arizonense, a new, genome sequenced fungal species, reveals a high chemical diversity in secreted metabolites.</title>
        <authorList>
            <person name="Grijseels S."/>
            <person name="Nielsen J.C."/>
            <person name="Randelovic M."/>
            <person name="Nielsen J."/>
            <person name="Nielsen K.F."/>
            <person name="Workman M."/>
            <person name="Frisvad J.C."/>
        </authorList>
    </citation>
    <scope>NUCLEOTIDE SEQUENCE [LARGE SCALE GENOMIC DNA]</scope>
    <source>
        <strain evidence="2 3">CBS 141311</strain>
    </source>
</reference>
<feature type="region of interest" description="Disordered" evidence="1">
    <location>
        <begin position="694"/>
        <end position="775"/>
    </location>
</feature>
<dbReference type="GeneID" id="34575671"/>
<dbReference type="AlphaFoldDB" id="A0A1F5LL06"/>
<evidence type="ECO:0000256" key="1">
    <source>
        <dbReference type="SAM" id="MobiDB-lite"/>
    </source>
</evidence>